<dbReference type="Proteomes" id="UP001652445">
    <property type="component" value="Unassembled WGS sequence"/>
</dbReference>
<dbReference type="InterPro" id="IPR003594">
    <property type="entry name" value="HATPase_dom"/>
</dbReference>
<dbReference type="PROSITE" id="PS50885">
    <property type="entry name" value="HAMP"/>
    <property type="match status" value="1"/>
</dbReference>
<dbReference type="Pfam" id="PF02518">
    <property type="entry name" value="HATPase_c"/>
    <property type="match status" value="1"/>
</dbReference>
<evidence type="ECO:0000256" key="1">
    <source>
        <dbReference type="ARBA" id="ARBA00004651"/>
    </source>
</evidence>
<reference evidence="9 10" key="1">
    <citation type="submission" date="2022-09" db="EMBL/GenBank/DDBJ databases">
        <authorList>
            <person name="Han X.L."/>
            <person name="Wang Q."/>
            <person name="Lu T."/>
        </authorList>
    </citation>
    <scope>NUCLEOTIDE SEQUENCE [LARGE SCALE GENOMIC DNA]</scope>
    <source>
        <strain evidence="9 10">WQ 127069</strain>
    </source>
</reference>
<dbReference type="PANTHER" id="PTHR34220:SF7">
    <property type="entry name" value="SENSOR HISTIDINE KINASE YPDA"/>
    <property type="match status" value="1"/>
</dbReference>
<dbReference type="GO" id="GO:0016301">
    <property type="term" value="F:kinase activity"/>
    <property type="evidence" value="ECO:0007669"/>
    <property type="project" value="UniProtKB-KW"/>
</dbReference>
<keyword evidence="2" id="KW-1003">Cell membrane</keyword>
<gene>
    <name evidence="9" type="ORF">OB236_09190</name>
</gene>
<dbReference type="InterPro" id="IPR050640">
    <property type="entry name" value="Bact_2-comp_sensor_kinase"/>
</dbReference>
<dbReference type="CDD" id="cd06225">
    <property type="entry name" value="HAMP"/>
    <property type="match status" value="1"/>
</dbReference>
<dbReference type="Gene3D" id="3.30.565.10">
    <property type="entry name" value="Histidine kinase-like ATPase, C-terminal domain"/>
    <property type="match status" value="1"/>
</dbReference>
<evidence type="ECO:0000259" key="8">
    <source>
        <dbReference type="PROSITE" id="PS50885"/>
    </source>
</evidence>
<dbReference type="PANTHER" id="PTHR34220">
    <property type="entry name" value="SENSOR HISTIDINE KINASE YPDA"/>
    <property type="match status" value="1"/>
</dbReference>
<keyword evidence="3" id="KW-0597">Phosphoprotein</keyword>
<keyword evidence="5 9" id="KW-0418">Kinase</keyword>
<sequence length="580" mass="65888">MSFRFSSMPFKMFLLCFLFMFGTVTFVSQLSYSFIQNEIRTNNDFFISQILSKVDQYITLSFSSLQTILSAVDSSYTPGMQSLEMMKPQLQQLYELNWNLVTNVYVIKDDTSIIGGSPLSAAFDSPSVERSVFLQKTAADRYGIMVSQPYVSKQSGLTVTFTRYLHGSQPMAAAALDMDLKAMEKTLLQINRDDLVSIVIMDEHGTMIAGNLGDAGQMNEEDNTFQLGGLSSKALLSHSGNVMQFRSSQNQNWTVRKYPASHFNWTILSLYNDSLNKRSLKHIEPYYFVLLAMGLVLSAIAAGILARFIRKPLGNLMTKMKLVKQGFLDIPLVINRKDEFGELSRTFDQMIKQINELVENLRSNKELKRELEIQVLQSQINPHFLYNTLGSIGNVVRLGEVQHVDPIIKSLIKILEYGIGDVAEKVTLRDELMNVRDYIFIQNIRYSSEFTVIEDITEELYDFPVFRMLLQPIVENSMFHGYSGGRVPGQIRIRAAYADGHVEVEVQDYGIGMNERQRELLLIPGHQVKPDKRKRIGLINIHQRIQLNYGEAYGLEIRSEPGGGTCVKATFPWNGEENLL</sequence>
<dbReference type="InterPro" id="IPR003660">
    <property type="entry name" value="HAMP_dom"/>
</dbReference>
<name>A0ABT2UCD9_9BACL</name>
<keyword evidence="6 7" id="KW-0472">Membrane</keyword>
<dbReference type="Pfam" id="PF00672">
    <property type="entry name" value="HAMP"/>
    <property type="match status" value="1"/>
</dbReference>
<dbReference type="SMART" id="SM00387">
    <property type="entry name" value="HATPase_c"/>
    <property type="match status" value="1"/>
</dbReference>
<evidence type="ECO:0000256" key="5">
    <source>
        <dbReference type="ARBA" id="ARBA00022777"/>
    </source>
</evidence>
<evidence type="ECO:0000256" key="7">
    <source>
        <dbReference type="SAM" id="Phobius"/>
    </source>
</evidence>
<evidence type="ECO:0000256" key="2">
    <source>
        <dbReference type="ARBA" id="ARBA00022475"/>
    </source>
</evidence>
<evidence type="ECO:0000256" key="6">
    <source>
        <dbReference type="ARBA" id="ARBA00023136"/>
    </source>
</evidence>
<organism evidence="9 10">
    <name type="scientific">Paenibacillus baimaensis</name>
    <dbReference type="NCBI Taxonomy" id="2982185"/>
    <lineage>
        <taxon>Bacteria</taxon>
        <taxon>Bacillati</taxon>
        <taxon>Bacillota</taxon>
        <taxon>Bacilli</taxon>
        <taxon>Bacillales</taxon>
        <taxon>Paenibacillaceae</taxon>
        <taxon>Paenibacillus</taxon>
    </lineage>
</organism>
<keyword evidence="7" id="KW-1133">Transmembrane helix</keyword>
<dbReference type="Gene3D" id="3.30.450.20">
    <property type="entry name" value="PAS domain"/>
    <property type="match status" value="2"/>
</dbReference>
<comment type="subcellular location">
    <subcellularLocation>
        <location evidence="1">Cell membrane</location>
        <topology evidence="1">Multi-pass membrane protein</topology>
    </subcellularLocation>
</comment>
<protein>
    <submittedName>
        <fullName evidence="9">Sensor histidine kinase</fullName>
    </submittedName>
</protein>
<keyword evidence="7" id="KW-0812">Transmembrane</keyword>
<evidence type="ECO:0000313" key="10">
    <source>
        <dbReference type="Proteomes" id="UP001652445"/>
    </source>
</evidence>
<comment type="caution">
    <text evidence="9">The sequence shown here is derived from an EMBL/GenBank/DDBJ whole genome shotgun (WGS) entry which is preliminary data.</text>
</comment>
<feature type="transmembrane region" description="Helical" evidence="7">
    <location>
        <begin position="286"/>
        <end position="309"/>
    </location>
</feature>
<dbReference type="SUPFAM" id="SSF158472">
    <property type="entry name" value="HAMP domain-like"/>
    <property type="match status" value="1"/>
</dbReference>
<dbReference type="Pfam" id="PF06580">
    <property type="entry name" value="His_kinase"/>
    <property type="match status" value="1"/>
</dbReference>
<proteinExistence type="predicted"/>
<dbReference type="SUPFAM" id="SSF55874">
    <property type="entry name" value="ATPase domain of HSP90 chaperone/DNA topoisomerase II/histidine kinase"/>
    <property type="match status" value="1"/>
</dbReference>
<dbReference type="SMART" id="SM00304">
    <property type="entry name" value="HAMP"/>
    <property type="match status" value="1"/>
</dbReference>
<dbReference type="EMBL" id="JAOQIO010000022">
    <property type="protein sequence ID" value="MCU6792302.1"/>
    <property type="molecule type" value="Genomic_DNA"/>
</dbReference>
<dbReference type="CDD" id="cd18773">
    <property type="entry name" value="PDC1_HK_sensor"/>
    <property type="match status" value="1"/>
</dbReference>
<evidence type="ECO:0000256" key="3">
    <source>
        <dbReference type="ARBA" id="ARBA00022553"/>
    </source>
</evidence>
<dbReference type="Gene3D" id="6.10.340.10">
    <property type="match status" value="1"/>
</dbReference>
<evidence type="ECO:0000256" key="4">
    <source>
        <dbReference type="ARBA" id="ARBA00022679"/>
    </source>
</evidence>
<dbReference type="InterPro" id="IPR010559">
    <property type="entry name" value="Sig_transdc_His_kin_internal"/>
</dbReference>
<dbReference type="RefSeq" id="WP_262683691.1">
    <property type="nucleotide sequence ID" value="NZ_JAOQIO010000022.1"/>
</dbReference>
<accession>A0ABT2UCD9</accession>
<feature type="domain" description="HAMP" evidence="8">
    <location>
        <begin position="307"/>
        <end position="359"/>
    </location>
</feature>
<dbReference type="InterPro" id="IPR036890">
    <property type="entry name" value="HATPase_C_sf"/>
</dbReference>
<keyword evidence="10" id="KW-1185">Reference proteome</keyword>
<keyword evidence="4" id="KW-0808">Transferase</keyword>
<evidence type="ECO:0000313" key="9">
    <source>
        <dbReference type="EMBL" id="MCU6792302.1"/>
    </source>
</evidence>